<feature type="transmembrane region" description="Helical" evidence="7">
    <location>
        <begin position="109"/>
        <end position="129"/>
    </location>
</feature>
<name>A0A370QLD0_9FLAO</name>
<keyword evidence="9" id="KW-1185">Reference proteome</keyword>
<protein>
    <recommendedName>
        <fullName evidence="7">UPF0056 membrane protein</fullName>
    </recommendedName>
</protein>
<keyword evidence="3" id="KW-1003">Cell membrane</keyword>
<keyword evidence="4 7" id="KW-0812">Transmembrane</keyword>
<gene>
    <name evidence="8" type="ORF">C8D94_1011056</name>
</gene>
<evidence type="ECO:0000256" key="4">
    <source>
        <dbReference type="ARBA" id="ARBA00022692"/>
    </source>
</evidence>
<evidence type="ECO:0000256" key="1">
    <source>
        <dbReference type="ARBA" id="ARBA00004651"/>
    </source>
</evidence>
<dbReference type="NCBIfam" id="TIGR00427">
    <property type="entry name" value="NAAT family transporter"/>
    <property type="match status" value="1"/>
</dbReference>
<feature type="transmembrane region" description="Helical" evidence="7">
    <location>
        <begin position="6"/>
        <end position="27"/>
    </location>
</feature>
<reference evidence="8 9" key="1">
    <citation type="submission" date="2018-07" db="EMBL/GenBank/DDBJ databases">
        <title>Genomic Encyclopedia of Type Strains, Phase IV (KMG-IV): sequencing the most valuable type-strain genomes for metagenomic binning, comparative biology and taxonomic classification.</title>
        <authorList>
            <person name="Goeker M."/>
        </authorList>
    </citation>
    <scope>NUCLEOTIDE SEQUENCE [LARGE SCALE GENOMIC DNA]</scope>
    <source>
        <strain evidence="8 9">DSM 101478</strain>
    </source>
</reference>
<evidence type="ECO:0000256" key="6">
    <source>
        <dbReference type="ARBA" id="ARBA00023136"/>
    </source>
</evidence>
<dbReference type="InterPro" id="IPR002771">
    <property type="entry name" value="Multi_antbiot-R_MarC"/>
</dbReference>
<dbReference type="PANTHER" id="PTHR33508">
    <property type="entry name" value="UPF0056 MEMBRANE PROTEIN YHCE"/>
    <property type="match status" value="1"/>
</dbReference>
<evidence type="ECO:0000313" key="9">
    <source>
        <dbReference type="Proteomes" id="UP000255317"/>
    </source>
</evidence>
<evidence type="ECO:0000313" key="8">
    <source>
        <dbReference type="EMBL" id="RDK89175.1"/>
    </source>
</evidence>
<feature type="transmembrane region" description="Helical" evidence="7">
    <location>
        <begin position="173"/>
        <end position="193"/>
    </location>
</feature>
<dbReference type="GO" id="GO:0005886">
    <property type="term" value="C:plasma membrane"/>
    <property type="evidence" value="ECO:0007669"/>
    <property type="project" value="UniProtKB-SubCell"/>
</dbReference>
<evidence type="ECO:0000256" key="7">
    <source>
        <dbReference type="RuleBase" id="RU362048"/>
    </source>
</evidence>
<feature type="transmembrane region" description="Helical" evidence="7">
    <location>
        <begin position="141"/>
        <end position="161"/>
    </location>
</feature>
<dbReference type="RefSeq" id="WP_115122807.1">
    <property type="nucleotide sequence ID" value="NZ_QRAO01000001.1"/>
</dbReference>
<dbReference type="EMBL" id="QRAO01000001">
    <property type="protein sequence ID" value="RDK89175.1"/>
    <property type="molecule type" value="Genomic_DNA"/>
</dbReference>
<dbReference type="OrthoDB" id="21094at2"/>
<evidence type="ECO:0000256" key="2">
    <source>
        <dbReference type="ARBA" id="ARBA00009784"/>
    </source>
</evidence>
<keyword evidence="5 7" id="KW-1133">Transmembrane helix</keyword>
<dbReference type="Proteomes" id="UP000255317">
    <property type="component" value="Unassembled WGS sequence"/>
</dbReference>
<comment type="caution">
    <text evidence="8">The sequence shown here is derived from an EMBL/GenBank/DDBJ whole genome shotgun (WGS) entry which is preliminary data.</text>
</comment>
<proteinExistence type="inferred from homology"/>
<accession>A0A370QLD0</accession>
<feature type="transmembrane region" description="Helical" evidence="7">
    <location>
        <begin position="67"/>
        <end position="89"/>
    </location>
</feature>
<sequence>MHELTAAFIFLFAVIDPIGSVPVFIAVTKDYNEREKRKIAFKAVLFSALILIFFIIGGELILDAIDISLSSFQIAGGIVLFLFALTMIFGESKPETEIKKIKNTTETAIFPIAMPSIAGPGAMLAVVLLTKNAEYSIWEQVQSSLVLIVVLIIVLIFLLLATKVQRIIGDAGASIISRVMGLILSAVAVANVIEGIKESFNFL</sequence>
<keyword evidence="6 7" id="KW-0472">Membrane</keyword>
<dbReference type="Pfam" id="PF01914">
    <property type="entry name" value="MarC"/>
    <property type="match status" value="1"/>
</dbReference>
<evidence type="ECO:0000256" key="5">
    <source>
        <dbReference type="ARBA" id="ARBA00022989"/>
    </source>
</evidence>
<comment type="similarity">
    <text evidence="2 7">Belongs to the UPF0056 (MarC) family.</text>
</comment>
<feature type="transmembrane region" description="Helical" evidence="7">
    <location>
        <begin position="39"/>
        <end position="61"/>
    </location>
</feature>
<comment type="subcellular location">
    <subcellularLocation>
        <location evidence="1 7">Cell membrane</location>
        <topology evidence="1 7">Multi-pass membrane protein</topology>
    </subcellularLocation>
</comment>
<organism evidence="8 9">
    <name type="scientific">Marinirhabdus gelatinilytica</name>
    <dbReference type="NCBI Taxonomy" id="1703343"/>
    <lineage>
        <taxon>Bacteria</taxon>
        <taxon>Pseudomonadati</taxon>
        <taxon>Bacteroidota</taxon>
        <taxon>Flavobacteriia</taxon>
        <taxon>Flavobacteriales</taxon>
        <taxon>Flavobacteriaceae</taxon>
    </lineage>
</organism>
<dbReference type="PANTHER" id="PTHR33508:SF1">
    <property type="entry name" value="UPF0056 MEMBRANE PROTEIN YHCE"/>
    <property type="match status" value="1"/>
</dbReference>
<evidence type="ECO:0000256" key="3">
    <source>
        <dbReference type="ARBA" id="ARBA00022475"/>
    </source>
</evidence>
<dbReference type="AlphaFoldDB" id="A0A370QLD0"/>